<protein>
    <recommendedName>
        <fullName evidence="6">Serine protease</fullName>
    </recommendedName>
</protein>
<proteinExistence type="predicted"/>
<reference evidence="4 5" key="1">
    <citation type="submission" date="2020-08" db="EMBL/GenBank/DDBJ databases">
        <title>Sequencing the genomes of 1000 actinobacteria strains.</title>
        <authorList>
            <person name="Klenk H.-P."/>
        </authorList>
    </citation>
    <scope>NUCLEOTIDE SEQUENCE [LARGE SCALE GENOMIC DNA]</scope>
    <source>
        <strain evidence="4 5">DSM 40483</strain>
    </source>
</reference>
<dbReference type="Pfam" id="PF00089">
    <property type="entry name" value="Trypsin"/>
    <property type="match status" value="1"/>
</dbReference>
<dbReference type="InterPro" id="IPR009003">
    <property type="entry name" value="Peptidase_S1_PA"/>
</dbReference>
<dbReference type="GO" id="GO:0006508">
    <property type="term" value="P:proteolysis"/>
    <property type="evidence" value="ECO:0007669"/>
    <property type="project" value="InterPro"/>
</dbReference>
<keyword evidence="5" id="KW-1185">Reference proteome</keyword>
<gene>
    <name evidence="4" type="ORF">BJ965_000021</name>
</gene>
<evidence type="ECO:0000256" key="1">
    <source>
        <dbReference type="SAM" id="MobiDB-lite"/>
    </source>
</evidence>
<dbReference type="GO" id="GO:0004252">
    <property type="term" value="F:serine-type endopeptidase activity"/>
    <property type="evidence" value="ECO:0007669"/>
    <property type="project" value="InterPro"/>
</dbReference>
<dbReference type="Proteomes" id="UP000565089">
    <property type="component" value="Unassembled WGS sequence"/>
</dbReference>
<accession>A0A7W7DFZ8</accession>
<evidence type="ECO:0008006" key="6">
    <source>
        <dbReference type="Google" id="ProtNLM"/>
    </source>
</evidence>
<name>A0A7W7DFZ8_9ACTN</name>
<organism evidence="4 5">
    <name type="scientific">Streptomyces luteogriseus</name>
    <dbReference type="NCBI Taxonomy" id="68233"/>
    <lineage>
        <taxon>Bacteria</taxon>
        <taxon>Bacillati</taxon>
        <taxon>Actinomycetota</taxon>
        <taxon>Actinomycetes</taxon>
        <taxon>Kitasatosporales</taxon>
        <taxon>Streptomycetaceae</taxon>
        <taxon>Streptomyces</taxon>
    </lineage>
</organism>
<dbReference type="RefSeq" id="WP_184906747.1">
    <property type="nucleotide sequence ID" value="NZ_JACHMS010000001.1"/>
</dbReference>
<sequence>MDERRLALIHGGTLGARYSVGTGYLIAPRLVLTARHVLVNWATEEPWPEIRVRVGHPCYGEAPSVKAELLWHHPQGLDVALLRVEEAADIEGSVRWGRPVGRAPLRYEGLGFPRATAGSTRDPEHLRGVLAPLSGSGEYYVLDQGPAPAVGTDGEKAWGGASGAAVFCDDHLVGVVVHDDRFFANRRLRAVPARAFVEDSGFAAHLAGHPESPPRLIDIGAAPPKAGPAGACSATERELVTLLRPLLADPGTRRAYARELARELGYEAALYEPTVPDLAALLATHPRALATLGSSLAASCTDERARANLTDLLMRARVLDGVSLLSPHEYDGLLDLLRSVCKEHPTLLPRAAREALRYTVLPESLTRPTVSEQDLGGLVEELEVLSDSERVPEGTPSVPALLRLVEYVAAASAHEVAARLRSWSEETARRLGIHSVALRERRVDASAWAHRPTSPVSRVVMELKRDDSTSEELYRCRILLAGDDGSQTVLHDARTVPKTPEEAARRLRDAVAATATEPGQGDHVPWVTVVVDRTELHLAVDEWQPDAADDIMPGQPLGAEYRVTLSCPDMSDYRPQRAQDQRRRWQSGPAQTLVTDPACRNGNQLRHLLQGEHRDAAQVVLNGPAEERATWLQICLAMGVPVVLWDRAAASYEDSERLHELRPTGRPDDLPERVRAFRSSSFAYPGERAARPSLVWEQDGRYPAPEPLHFSDPRKGTHAP</sequence>
<feature type="domain" description="Peptidase S1" evidence="2">
    <location>
        <begin position="20"/>
        <end position="178"/>
    </location>
</feature>
<feature type="region of interest" description="Disordered" evidence="1">
    <location>
        <begin position="694"/>
        <end position="720"/>
    </location>
</feature>
<dbReference type="InterPro" id="IPR001254">
    <property type="entry name" value="Trypsin_dom"/>
</dbReference>
<dbReference type="InterPro" id="IPR045450">
    <property type="entry name" value="VMAP_C"/>
</dbReference>
<feature type="compositionally biased region" description="Basic and acidic residues" evidence="1">
    <location>
        <begin position="709"/>
        <end position="720"/>
    </location>
</feature>
<dbReference type="EMBL" id="JACHMS010000001">
    <property type="protein sequence ID" value="MBB4710139.1"/>
    <property type="molecule type" value="Genomic_DNA"/>
</dbReference>
<dbReference type="GeneID" id="95792117"/>
<evidence type="ECO:0000259" key="2">
    <source>
        <dbReference type="Pfam" id="PF00089"/>
    </source>
</evidence>
<dbReference type="Pfam" id="PF20028">
    <property type="entry name" value="VMAP-C"/>
    <property type="match status" value="1"/>
</dbReference>
<evidence type="ECO:0000259" key="3">
    <source>
        <dbReference type="Pfam" id="PF20028"/>
    </source>
</evidence>
<dbReference type="AlphaFoldDB" id="A0A7W7DFZ8"/>
<evidence type="ECO:0000313" key="5">
    <source>
        <dbReference type="Proteomes" id="UP000565089"/>
    </source>
</evidence>
<dbReference type="SUPFAM" id="SSF50494">
    <property type="entry name" value="Trypsin-like serine proteases"/>
    <property type="match status" value="1"/>
</dbReference>
<evidence type="ECO:0000313" key="4">
    <source>
        <dbReference type="EMBL" id="MBB4710139.1"/>
    </source>
</evidence>
<feature type="domain" description="vWA-MoxR associated protein C-terminal" evidence="3">
    <location>
        <begin position="473"/>
        <end position="697"/>
    </location>
</feature>
<comment type="caution">
    <text evidence="4">The sequence shown here is derived from an EMBL/GenBank/DDBJ whole genome shotgun (WGS) entry which is preliminary data.</text>
</comment>